<name>A0A1E1LSX6_9HELO</name>
<dbReference type="InParanoid" id="A0A1E1LSX6"/>
<proteinExistence type="predicted"/>
<sequence length="188" mass="20815">MASTLSENSRALKLWLCTVHSAQYLGRWNMLQAVYNHAIMNQELGLLGGGGISRLRPCAGVHCGEVRHGRLERRTGCGGFRMALSEAGMRLDEMRRDEMVTRHFSLPSTPAAHGLRRLSLALWADERFPAGPPCYRDAATKAPEKLPVTRFSYGELGLSCPVICAGLLHCTPYTTLERIPMWIGTSVF</sequence>
<dbReference type="AlphaFoldDB" id="A0A1E1LSX6"/>
<dbReference type="Proteomes" id="UP000178129">
    <property type="component" value="Unassembled WGS sequence"/>
</dbReference>
<evidence type="ECO:0000313" key="2">
    <source>
        <dbReference type="Proteomes" id="UP000178129"/>
    </source>
</evidence>
<protein>
    <submittedName>
        <fullName evidence="1">Uncharacterized protein</fullName>
    </submittedName>
</protein>
<comment type="caution">
    <text evidence="1">The sequence shown here is derived from an EMBL/GenBank/DDBJ whole genome shotgun (WGS) entry which is preliminary data.</text>
</comment>
<keyword evidence="2" id="KW-1185">Reference proteome</keyword>
<accession>A0A1E1LSX6</accession>
<gene>
    <name evidence="1" type="ORF">RCO7_15214</name>
</gene>
<dbReference type="EMBL" id="FJUW01000079">
    <property type="protein sequence ID" value="CZT12969.1"/>
    <property type="molecule type" value="Genomic_DNA"/>
</dbReference>
<evidence type="ECO:0000313" key="1">
    <source>
        <dbReference type="EMBL" id="CZT12969.1"/>
    </source>
</evidence>
<organism evidence="1 2">
    <name type="scientific">Rhynchosporium graminicola</name>
    <dbReference type="NCBI Taxonomy" id="2792576"/>
    <lineage>
        <taxon>Eukaryota</taxon>
        <taxon>Fungi</taxon>
        <taxon>Dikarya</taxon>
        <taxon>Ascomycota</taxon>
        <taxon>Pezizomycotina</taxon>
        <taxon>Leotiomycetes</taxon>
        <taxon>Helotiales</taxon>
        <taxon>Ploettnerulaceae</taxon>
        <taxon>Rhynchosporium</taxon>
    </lineage>
</organism>
<reference evidence="2" key="1">
    <citation type="submission" date="2016-03" db="EMBL/GenBank/DDBJ databases">
        <authorList>
            <person name="Ploux O."/>
        </authorList>
    </citation>
    <scope>NUCLEOTIDE SEQUENCE [LARGE SCALE GENOMIC DNA]</scope>
    <source>
        <strain evidence="2">UK7</strain>
    </source>
</reference>